<keyword evidence="4" id="KW-0653">Protein transport</keyword>
<reference evidence="12 13" key="1">
    <citation type="submission" date="2016-07" db="EMBL/GenBank/DDBJ databases">
        <title>Pervasive Adenine N6-methylation of Active Genes in Fungi.</title>
        <authorList>
            <consortium name="DOE Joint Genome Institute"/>
            <person name="Mondo S.J."/>
            <person name="Dannebaum R.O."/>
            <person name="Kuo R.C."/>
            <person name="Labutti K."/>
            <person name="Haridas S."/>
            <person name="Kuo A."/>
            <person name="Salamov A."/>
            <person name="Ahrendt S.R."/>
            <person name="Lipzen A."/>
            <person name="Sullivan W."/>
            <person name="Andreopoulos W.B."/>
            <person name="Clum A."/>
            <person name="Lindquist E."/>
            <person name="Daum C."/>
            <person name="Ramamoorthy G.K."/>
            <person name="Gryganskyi A."/>
            <person name="Culley D."/>
            <person name="Magnuson J.K."/>
            <person name="James T.Y."/>
            <person name="O'Malley M.A."/>
            <person name="Stajich J.E."/>
            <person name="Spatafora J.W."/>
            <person name="Visel A."/>
            <person name="Grigoriev I.V."/>
        </authorList>
    </citation>
    <scope>NUCLEOTIDE SEQUENCE [LARGE SCALE GENOMIC DNA]</scope>
    <source>
        <strain evidence="12 13">NRRL 2496</strain>
    </source>
</reference>
<dbReference type="OMA" id="LWIAKPD"/>
<evidence type="ECO:0000256" key="1">
    <source>
        <dbReference type="ARBA" id="ARBA00004567"/>
    </source>
</evidence>
<feature type="domain" description="Nucleoporin Nup188 N-terminal" evidence="10">
    <location>
        <begin position="126"/>
        <end position="499"/>
    </location>
</feature>
<dbReference type="GO" id="GO:0006606">
    <property type="term" value="P:protein import into nucleus"/>
    <property type="evidence" value="ECO:0007669"/>
    <property type="project" value="TreeGrafter"/>
</dbReference>
<evidence type="ECO:0000313" key="13">
    <source>
        <dbReference type="Proteomes" id="UP000242180"/>
    </source>
</evidence>
<dbReference type="GO" id="GO:0017056">
    <property type="term" value="F:structural constituent of nuclear pore"/>
    <property type="evidence" value="ECO:0007669"/>
    <property type="project" value="InterPro"/>
</dbReference>
<evidence type="ECO:0000256" key="9">
    <source>
        <dbReference type="ARBA" id="ARBA00040174"/>
    </source>
</evidence>
<comment type="caution">
    <text evidence="12">The sequence shown here is derived from an EMBL/GenBank/DDBJ whole genome shotgun (WGS) entry which is preliminary data.</text>
</comment>
<accession>A0A1X2H5E7</accession>
<dbReference type="STRING" id="13706.A0A1X2H5E7"/>
<dbReference type="Proteomes" id="UP000242180">
    <property type="component" value="Unassembled WGS sequence"/>
</dbReference>
<dbReference type="InterPro" id="IPR018864">
    <property type="entry name" value="Nucleoporin_Nup188_N"/>
</dbReference>
<dbReference type="Pfam" id="PF21093">
    <property type="entry name" value="Nup188_N-subdom_III"/>
    <property type="match status" value="1"/>
</dbReference>
<evidence type="ECO:0000256" key="5">
    <source>
        <dbReference type="ARBA" id="ARBA00023010"/>
    </source>
</evidence>
<dbReference type="Gene3D" id="1.25.10.70">
    <property type="match status" value="1"/>
</dbReference>
<keyword evidence="5" id="KW-0811">Translocation</keyword>
<feature type="domain" description="Nucleoporin Nup188 N-terminal subdomain III" evidence="11">
    <location>
        <begin position="581"/>
        <end position="1030"/>
    </location>
</feature>
<dbReference type="Pfam" id="PF10487">
    <property type="entry name" value="Nup188_N"/>
    <property type="match status" value="1"/>
</dbReference>
<dbReference type="PANTHER" id="PTHR31431">
    <property type="entry name" value="NUCLEOPORIN NUP188 HOMOLOG"/>
    <property type="match status" value="1"/>
</dbReference>
<sequence>MAPHSDQLDERYAGTYRKLFDTIERGADQCSLDRLQTALEERARDLKLGLDCFGRPNASARSKIQSGSVAHQGRSFKLDTNEKDLVLLFADTFNINELMCACLWDTFRREHTTTTTPLDDALKVEFMTFYHEERLSVLQCIASLLRVSYDGSHPFHAVAAQALDKVLDEGDEFIERLLTQLKVLVRATTTQAQQLFATIPAYVWAKQRLSEQKALLEIVAVYYFSSPCHPKHALAFLEEFEETNFGLQQTSCHMLDREGELWRDEVSYLCVLLSIQVLNLPLLRRTALSPRPSGDVLLQAPEVLVKIGQIVPFLGDHPSHAPFLLAWSYLLSIVDELLQTTSPTAYANVRKLIDGELDMPTTRAGLRGTVRSAVLDVQHHAQIYRLFAGRALKLDVFDTLSVVLGSALCDTDAPNDLCYRSTIKHLLSGFFSKTHPSLIPQGSFDDLIDCVSKLFDKQTALCEQFWQEDIQHEDLAVLLRITRLRFPVAFKPFIQLLSSLTGSRAPDSFAAKRVFSYLQEIGTITVFLKDNVDVRMDTLNEATVVEANQAIQVMPSIAGRAALTIPAGARGSLYSPEQRIVQFDVHYSGWKLVTGILTAFVTQQNQGSPDMDDPNHDLDGANVDTVTTILVLIRNLLSADPALATILAAQMQAGRTSQTPVLVDLLCSIVSLGCSVNPHPISAITASLDCLSLLLPYFRDSIWQYLHTSPFLPRPSVANAVVSMRSNKTAAQVHQLVSKEERKRGRYPLMMAFLDLVKALVGDVQKSWWLNSAATQQQQVETLYACLHYLMLDVFPAYATWPYKFLTDRFTLGAKVLGIFIEVVDYFQDPVGDCNTGMTLGQLRSGLIRNFLNDGGSYLIAPLLDLVSEGAQTANTLFHQSRPQEARRAERLTELMFIFIKLLLQQQLEASRQGAKESTLERLMLERVTGTGSPDFLLQLTKHIYYQHNISLQILSTHIVTLLCRNLIAWSAKPDFVRHLGDKQQAQSIIKTYLGVAQDKNQDERLLAAIWQMITLLLETQPSLSILFLECNDRVLPSPKSAVKLLEEQKKKRQTAAAAPPPAESDSAVRAAVDLLGQWEELMYEKPTVLSNVLRFLATFWETAYQHYALVQYTRSDSALWDCLGRILLSQHSMTVAHQDLTLSAPDTAEDTSALPCVSVSNENANVRRVCCLHISKAMVMRIMALEVHLTSGANKQVNAGTSALAEKLPAGLRNQLQRISETQKMDYLQSICVRNDYNAASRAKIRDGAEKLLGMVGSSNAARLIYTTGHVGFGDDGASGEPRQYGDFFLYDLRQAEARAQSLLAEIEAKYHVVDHEDTIVTPQVHALREIKKTAHQVLNDLCLANHNASLVDAQNVLQQAYILFNETCAGHDTELLWPSKNADLRANGLYDLLLKLLAYLEQDLRDDGVTLIVYSRIVMLLRALTENWVGANQSVLLGNNANHRRAYADKAFALLMRYSALMRHEPFTLLESISEHIAVPFHRPLLEAVLLPLRTLRRVHGTLPNKDQTERVLGDLLDSVCESFQMMVYKAAAFRAKADEISPDANEACVKDLTVTVALLVELIRPTYQPDNQRWMTHLSKYDTIGALLRLTQEGIAIMVKEVAEQSNAASIHITPYAENAFFLLLDLAAYPVVASALVAGGLLELLCNNALTPHLQRGALDMFLRFHQNGAEQVERNPLHVVWCNMLSVIGTLLRTLANQPLLLDKILRCASGFMQIYGPQIDKAFATANGLNASLLGIAPSESLSSCLLEEVDRITQVVFGLAQHAQDVLPYAQNILVVFKDCGLALMQRYLYFFTHPAHMQAQLYPVTEHEKRLAHDSLPSVSSSSFSSQPQDDLKQSKLMQTITHKAIRIYRTTLLILILLTNVDKTLHHPPTAWEFGNTILEPSPRVVVGERTSFGTLVECTHTVLGWVKDSQEVKDRAQLRAIRNQLLMVEGCLTLLVTQVALWIHKPGLDEEIRHEIAEDNLMEIMQLLGKVYDWAGKVALPMTCEEQKTKLRSQVVTYQKFLAARFFDV</sequence>
<evidence type="ECO:0000256" key="7">
    <source>
        <dbReference type="ARBA" id="ARBA00023242"/>
    </source>
</evidence>
<evidence type="ECO:0000256" key="8">
    <source>
        <dbReference type="ARBA" id="ARBA00038387"/>
    </source>
</evidence>
<evidence type="ECO:0000256" key="6">
    <source>
        <dbReference type="ARBA" id="ARBA00023132"/>
    </source>
</evidence>
<evidence type="ECO:0000259" key="11">
    <source>
        <dbReference type="Pfam" id="PF21093"/>
    </source>
</evidence>
<evidence type="ECO:0000256" key="2">
    <source>
        <dbReference type="ARBA" id="ARBA00022448"/>
    </source>
</evidence>
<dbReference type="PANTHER" id="PTHR31431:SF1">
    <property type="entry name" value="NUCLEOPORIN NUP188"/>
    <property type="match status" value="1"/>
</dbReference>
<evidence type="ECO:0000259" key="10">
    <source>
        <dbReference type="Pfam" id="PF10487"/>
    </source>
</evidence>
<keyword evidence="13" id="KW-1185">Reference proteome</keyword>
<dbReference type="GO" id="GO:0051028">
    <property type="term" value="P:mRNA transport"/>
    <property type="evidence" value="ECO:0007669"/>
    <property type="project" value="UniProtKB-KW"/>
</dbReference>
<keyword evidence="3" id="KW-0509">mRNA transport</keyword>
<dbReference type="OrthoDB" id="102511at2759"/>
<dbReference type="GO" id="GO:0006405">
    <property type="term" value="P:RNA export from nucleus"/>
    <property type="evidence" value="ECO:0007669"/>
    <property type="project" value="TreeGrafter"/>
</dbReference>
<keyword evidence="7" id="KW-0539">Nucleus</keyword>
<keyword evidence="6" id="KW-0906">Nuclear pore complex</keyword>
<organism evidence="12 13">
    <name type="scientific">Syncephalastrum racemosum</name>
    <name type="common">Filamentous fungus</name>
    <dbReference type="NCBI Taxonomy" id="13706"/>
    <lineage>
        <taxon>Eukaryota</taxon>
        <taxon>Fungi</taxon>
        <taxon>Fungi incertae sedis</taxon>
        <taxon>Mucoromycota</taxon>
        <taxon>Mucoromycotina</taxon>
        <taxon>Mucoromycetes</taxon>
        <taxon>Mucorales</taxon>
        <taxon>Syncephalastraceae</taxon>
        <taxon>Syncephalastrum</taxon>
    </lineage>
</organism>
<protein>
    <recommendedName>
        <fullName evidence="9">Nucleoporin NUP188</fullName>
    </recommendedName>
</protein>
<gene>
    <name evidence="12" type="ORF">BCR43DRAFT_497271</name>
</gene>
<dbReference type="InterPro" id="IPR044840">
    <property type="entry name" value="Nup188"/>
</dbReference>
<dbReference type="EMBL" id="MCGN01000009">
    <property type="protein sequence ID" value="ORY93629.1"/>
    <property type="molecule type" value="Genomic_DNA"/>
</dbReference>
<proteinExistence type="inferred from homology"/>
<keyword evidence="2" id="KW-0813">Transport</keyword>
<comment type="subcellular location">
    <subcellularLocation>
        <location evidence="1">Nucleus</location>
        <location evidence="1">Nuclear pore complex</location>
    </subcellularLocation>
</comment>
<dbReference type="GO" id="GO:0044611">
    <property type="term" value="C:nuclear pore inner ring"/>
    <property type="evidence" value="ECO:0007669"/>
    <property type="project" value="TreeGrafter"/>
</dbReference>
<evidence type="ECO:0000256" key="3">
    <source>
        <dbReference type="ARBA" id="ARBA00022816"/>
    </source>
</evidence>
<dbReference type="InParanoid" id="A0A1X2H5E7"/>
<evidence type="ECO:0000313" key="12">
    <source>
        <dbReference type="EMBL" id="ORY93629.1"/>
    </source>
</evidence>
<name>A0A1X2H5E7_SYNRA</name>
<evidence type="ECO:0000256" key="4">
    <source>
        <dbReference type="ARBA" id="ARBA00022927"/>
    </source>
</evidence>
<comment type="similarity">
    <text evidence="8">Belongs to the Nup188 family.</text>
</comment>
<dbReference type="InterPro" id="IPR048883">
    <property type="entry name" value="Nup188_N-subdom_III"/>
</dbReference>